<dbReference type="RefSeq" id="XP_026121497.1">
    <property type="nucleotide sequence ID" value="XM_026265712.1"/>
</dbReference>
<dbReference type="AlphaFoldDB" id="A0A6P6PL63"/>
<dbReference type="GeneID" id="113101958"/>
<reference evidence="2" key="1">
    <citation type="submission" date="2025-08" db="UniProtKB">
        <authorList>
            <consortium name="RefSeq"/>
        </authorList>
    </citation>
    <scope>IDENTIFICATION</scope>
    <source>
        <strain evidence="2">Wakin</strain>
        <tissue evidence="2">Muscle</tissue>
    </source>
</reference>
<dbReference type="KEGG" id="caua:113101958"/>
<dbReference type="OrthoDB" id="10036512at2759"/>
<evidence type="ECO:0000313" key="2">
    <source>
        <dbReference type="RefSeq" id="XP_026121497.1"/>
    </source>
</evidence>
<sequence length="543" mass="61839">MERSQWSNMRKRAIKRTNDRILEVQRSLCTGVVEHNEMVSSDFSEVVDTDVSEDEVFEDDEEDDEISPPLDLSTALSNWAVEYGVSLVALSALLCILRVHHPFLPKDGRTLLKTATRYTLERLAGGVFFYFGILNMFRKTFEYLLSKFPDRNVFMLELNFDGLPLFKSSSTQFWPVLGMLRHKDYVSSRPLLIALFCGETKPTSLQDYLGALVQELTMLREGFVIGSKTLFLKVSSVICDAPARAFIKQVKGHSGYAGCDKCLQPGVYANHRMTFPEVSAPDRTDESFARGTDEEHHIAVSPLLETGIGMVSQFPHDYMHLVCLGIMRRLLDLWFGSSGPLRCRRSGRDMQEISEKLVSLKAFVPFEFARKPRSLAERLRWKATELRQFLLYTGPLVFRGVLPEEMYNNFMLLSVAISILANPRICSALNGFVKGLLVSFVEHFSKLYGPEFVVYNIHGLIHLSDDVKIHGHLDVISGFPFENYLCTLKKMIRKPHSPLTQVIRRVSEVHNQKHSVEVKWPKTQVNIEHRNGPVPDLFEGDVL</sequence>
<dbReference type="PANTHER" id="PTHR33053">
    <property type="entry name" value="PROTEIN, PUTATIVE-RELATED"/>
    <property type="match status" value="1"/>
</dbReference>
<protein>
    <submittedName>
        <fullName evidence="2">Uncharacterized protein LOC113101958</fullName>
    </submittedName>
</protein>
<name>A0A6P6PL63_CARAU</name>
<accession>A0A6P6PL63</accession>
<gene>
    <name evidence="2" type="primary">LOC113101958</name>
</gene>
<keyword evidence="1" id="KW-1185">Reference proteome</keyword>
<dbReference type="Proteomes" id="UP000515129">
    <property type="component" value="Unplaced"/>
</dbReference>
<dbReference type="PANTHER" id="PTHR33053:SF24">
    <property type="entry name" value="TRANSPOSASE DOMAIN-CONTAINING PROTEIN"/>
    <property type="match status" value="1"/>
</dbReference>
<organism evidence="1 2">
    <name type="scientific">Carassius auratus</name>
    <name type="common">Goldfish</name>
    <dbReference type="NCBI Taxonomy" id="7957"/>
    <lineage>
        <taxon>Eukaryota</taxon>
        <taxon>Metazoa</taxon>
        <taxon>Chordata</taxon>
        <taxon>Craniata</taxon>
        <taxon>Vertebrata</taxon>
        <taxon>Euteleostomi</taxon>
        <taxon>Actinopterygii</taxon>
        <taxon>Neopterygii</taxon>
        <taxon>Teleostei</taxon>
        <taxon>Ostariophysi</taxon>
        <taxon>Cypriniformes</taxon>
        <taxon>Cyprinidae</taxon>
        <taxon>Cyprininae</taxon>
        <taxon>Carassius</taxon>
    </lineage>
</organism>
<proteinExistence type="predicted"/>
<evidence type="ECO:0000313" key="1">
    <source>
        <dbReference type="Proteomes" id="UP000515129"/>
    </source>
</evidence>